<dbReference type="Proteomes" id="UP000694892">
    <property type="component" value="Chromosome 5S"/>
</dbReference>
<reference evidence="3" key="1">
    <citation type="journal article" date="2016" name="Nature">
        <title>Genome evolution in the allotetraploid frog Xenopus laevis.</title>
        <authorList>
            <person name="Session A.M."/>
            <person name="Uno Y."/>
            <person name="Kwon T."/>
            <person name="Chapman J.A."/>
            <person name="Toyoda A."/>
            <person name="Takahashi S."/>
            <person name="Fukui A."/>
            <person name="Hikosaka A."/>
            <person name="Suzuki A."/>
            <person name="Kondo M."/>
            <person name="van Heeringen S.J."/>
            <person name="Quigley I."/>
            <person name="Heinz S."/>
            <person name="Ogino H."/>
            <person name="Ochi H."/>
            <person name="Hellsten U."/>
            <person name="Lyons J.B."/>
            <person name="Simakov O."/>
            <person name="Putnam N."/>
            <person name="Stites J."/>
            <person name="Kuroki Y."/>
            <person name="Tanaka T."/>
            <person name="Michiue T."/>
            <person name="Watanabe M."/>
            <person name="Bogdanovic O."/>
            <person name="Lister R."/>
            <person name="Georgiou G."/>
            <person name="Paranjpe S.S."/>
            <person name="van Kruijsbergen I."/>
            <person name="Shu S."/>
            <person name="Carlson J."/>
            <person name="Kinoshita T."/>
            <person name="Ohta Y."/>
            <person name="Mawaribuchi S."/>
            <person name="Jenkins J."/>
            <person name="Grimwood J."/>
            <person name="Schmutz J."/>
            <person name="Mitros T."/>
            <person name="Mozaffari S.V."/>
            <person name="Suzuki Y."/>
            <person name="Haramoto Y."/>
            <person name="Yamamoto T.S."/>
            <person name="Takagi C."/>
            <person name="Heald R."/>
            <person name="Miller K."/>
            <person name="Haudenschild C."/>
            <person name="Kitzman J."/>
            <person name="Nakayama T."/>
            <person name="Izutsu Y."/>
            <person name="Robert J."/>
            <person name="Fortriede J."/>
            <person name="Burns K."/>
            <person name="Lotay V."/>
            <person name="Karimi K."/>
            <person name="Yasuoka Y."/>
            <person name="Dichmann D.S."/>
            <person name="Flajnik M.F."/>
            <person name="Houston D.W."/>
            <person name="Shendure J."/>
            <person name="DuPasquier L."/>
            <person name="Vize P.D."/>
            <person name="Zorn A.M."/>
            <person name="Ito M."/>
            <person name="Marcotte E.M."/>
            <person name="Wallingford J.B."/>
            <person name="Ito Y."/>
            <person name="Asashima M."/>
            <person name="Ueno N."/>
            <person name="Matsuda Y."/>
            <person name="Veenstra G.J."/>
            <person name="Fujiyama A."/>
            <person name="Harland R.M."/>
            <person name="Taira M."/>
            <person name="Rokhsar D.S."/>
        </authorList>
    </citation>
    <scope>NUCLEOTIDE SEQUENCE [LARGE SCALE GENOMIC DNA]</scope>
    <source>
        <strain evidence="3">J</strain>
    </source>
</reference>
<dbReference type="AlphaFoldDB" id="A0A974HIB0"/>
<protein>
    <submittedName>
        <fullName evidence="2">Uncharacterized protein</fullName>
    </submittedName>
</protein>
<evidence type="ECO:0000313" key="2">
    <source>
        <dbReference type="EMBL" id="OCT79039.1"/>
    </source>
</evidence>
<dbReference type="EMBL" id="CM004475">
    <property type="protein sequence ID" value="OCT79039.1"/>
    <property type="molecule type" value="Genomic_DNA"/>
</dbReference>
<sequence>MDQPIKRRNKTAPALSEVYIQNKREEESLCAKLDGMHYKHHAGLRRMRQDIDQIARQRHSLLTQRAVTPRSTLEHIMSEIQTFKQNKHCKQRTLGHLPASTEISVQAIDVYSKWPPSSSGSPDMKNNGKRQSFSLSTPERTSMNRLPSATDNNVESSEKDIVWKKRPNSSLMQRAASRTDLLTYKELGGIARLESISIREAEKREKQTLLAKQRHSKSLDIEMRQKIDNFFRKLESR</sequence>
<name>A0A974HIB0_XENLA</name>
<gene>
    <name evidence="2" type="ORF">XELAEV_18030135mg</name>
</gene>
<feature type="region of interest" description="Disordered" evidence="1">
    <location>
        <begin position="114"/>
        <end position="161"/>
    </location>
</feature>
<evidence type="ECO:0000313" key="3">
    <source>
        <dbReference type="Proteomes" id="UP000694892"/>
    </source>
</evidence>
<evidence type="ECO:0000256" key="1">
    <source>
        <dbReference type="SAM" id="MobiDB-lite"/>
    </source>
</evidence>
<organism evidence="2 3">
    <name type="scientific">Xenopus laevis</name>
    <name type="common">African clawed frog</name>
    <dbReference type="NCBI Taxonomy" id="8355"/>
    <lineage>
        <taxon>Eukaryota</taxon>
        <taxon>Metazoa</taxon>
        <taxon>Chordata</taxon>
        <taxon>Craniata</taxon>
        <taxon>Vertebrata</taxon>
        <taxon>Euteleostomi</taxon>
        <taxon>Amphibia</taxon>
        <taxon>Batrachia</taxon>
        <taxon>Anura</taxon>
        <taxon>Pipoidea</taxon>
        <taxon>Pipidae</taxon>
        <taxon>Xenopodinae</taxon>
        <taxon>Xenopus</taxon>
        <taxon>Xenopus</taxon>
    </lineage>
</organism>
<proteinExistence type="predicted"/>
<feature type="compositionally biased region" description="Polar residues" evidence="1">
    <location>
        <begin position="129"/>
        <end position="155"/>
    </location>
</feature>
<accession>A0A974HIB0</accession>